<evidence type="ECO:0000313" key="3">
    <source>
        <dbReference type="Proteomes" id="UP001185069"/>
    </source>
</evidence>
<dbReference type="RefSeq" id="WP_296364483.1">
    <property type="nucleotide sequence ID" value="NZ_BAAAHY010000005.1"/>
</dbReference>
<proteinExistence type="predicted"/>
<comment type="caution">
    <text evidence="2">The sequence shown here is derived from an EMBL/GenBank/DDBJ whole genome shotgun (WGS) entry which is preliminary data.</text>
</comment>
<dbReference type="InterPro" id="IPR029062">
    <property type="entry name" value="Class_I_gatase-like"/>
</dbReference>
<dbReference type="InterPro" id="IPR052158">
    <property type="entry name" value="INH-QAR"/>
</dbReference>
<dbReference type="Gene3D" id="3.40.50.880">
    <property type="match status" value="1"/>
</dbReference>
<dbReference type="SUPFAM" id="SSF52317">
    <property type="entry name" value="Class I glutamine amidotransferase-like"/>
    <property type="match status" value="1"/>
</dbReference>
<accession>A0ABU1JD38</accession>
<dbReference type="EMBL" id="JAVDQF010000001">
    <property type="protein sequence ID" value="MDR6270059.1"/>
    <property type="molecule type" value="Genomic_DNA"/>
</dbReference>
<keyword evidence="3" id="KW-1185">Reference proteome</keyword>
<name>A0ABU1JD38_9MICC</name>
<gene>
    <name evidence="2" type="ORF">JOE69_002297</name>
</gene>
<organism evidence="2 3">
    <name type="scientific">Arthrobacter russicus</name>
    <dbReference type="NCBI Taxonomy" id="172040"/>
    <lineage>
        <taxon>Bacteria</taxon>
        <taxon>Bacillati</taxon>
        <taxon>Actinomycetota</taxon>
        <taxon>Actinomycetes</taxon>
        <taxon>Micrococcales</taxon>
        <taxon>Micrococcaceae</taxon>
        <taxon>Arthrobacter</taxon>
    </lineage>
</organism>
<reference evidence="2 3" key="1">
    <citation type="submission" date="2023-07" db="EMBL/GenBank/DDBJ databases">
        <title>Sequencing the genomes of 1000 actinobacteria strains.</title>
        <authorList>
            <person name="Klenk H.-P."/>
        </authorList>
    </citation>
    <scope>NUCLEOTIDE SEQUENCE [LARGE SCALE GENOMIC DNA]</scope>
    <source>
        <strain evidence="2 3">DSM 14555</strain>
    </source>
</reference>
<dbReference type="InterPro" id="IPR002818">
    <property type="entry name" value="DJ-1/PfpI"/>
</dbReference>
<evidence type="ECO:0000313" key="2">
    <source>
        <dbReference type="EMBL" id="MDR6270059.1"/>
    </source>
</evidence>
<evidence type="ECO:0000259" key="1">
    <source>
        <dbReference type="Pfam" id="PF01965"/>
    </source>
</evidence>
<dbReference type="PANTHER" id="PTHR43130">
    <property type="entry name" value="ARAC-FAMILY TRANSCRIPTIONAL REGULATOR"/>
    <property type="match status" value="1"/>
</dbReference>
<feature type="domain" description="DJ-1/PfpI" evidence="1">
    <location>
        <begin position="1"/>
        <end position="169"/>
    </location>
</feature>
<dbReference type="Pfam" id="PF01965">
    <property type="entry name" value="DJ-1_PfpI"/>
    <property type="match status" value="1"/>
</dbReference>
<dbReference type="Proteomes" id="UP001185069">
    <property type="component" value="Unassembled WGS sequence"/>
</dbReference>
<sequence length="201" mass="21057">MRIEIVIFDGFDDLDALAPAEVLNIAAREGAPFDVELVGVRSPGLVQSAWKTQIFVENVLGKPDAVIIPGGGWVAKPAHGTWAQVQDGFLPRKLAEIAPGLQWAGSVSTGAMVLAAAGMLHGRAATASQGVLEELRAAGSFVVPQKVADDGDRITAAGLTSSLDLALWITDRFAGAEIAARTSVAIGYRPWDEVWTRGTAA</sequence>
<protein>
    <submittedName>
        <fullName evidence="2">Transcriptional regulator GlxA family with amidase domain</fullName>
    </submittedName>
</protein>
<dbReference type="PANTHER" id="PTHR43130:SF2">
    <property type="entry name" value="DJ-1_PFPI DOMAIN-CONTAINING PROTEIN"/>
    <property type="match status" value="1"/>
</dbReference>